<dbReference type="OrthoDB" id="5412681at2"/>
<dbReference type="AlphaFoldDB" id="A0A516GF02"/>
<dbReference type="GO" id="GO:0030976">
    <property type="term" value="F:thiamine pyrophosphate binding"/>
    <property type="evidence" value="ECO:0007669"/>
    <property type="project" value="TreeGrafter"/>
</dbReference>
<dbReference type="NCBIfam" id="TIGR01254">
    <property type="entry name" value="sfuA"/>
    <property type="match status" value="1"/>
</dbReference>
<dbReference type="GO" id="GO:0030975">
    <property type="term" value="F:thiamine binding"/>
    <property type="evidence" value="ECO:0007669"/>
    <property type="project" value="InterPro"/>
</dbReference>
<feature type="compositionally biased region" description="Polar residues" evidence="2">
    <location>
        <begin position="52"/>
        <end position="63"/>
    </location>
</feature>
<protein>
    <submittedName>
        <fullName evidence="3">Thiamine ABC transporter substrate-binding protein</fullName>
    </submittedName>
</protein>
<keyword evidence="4" id="KW-1185">Reference proteome</keyword>
<dbReference type="GO" id="GO:0030288">
    <property type="term" value="C:outer membrane-bounded periplasmic space"/>
    <property type="evidence" value="ECO:0007669"/>
    <property type="project" value="TreeGrafter"/>
</dbReference>
<dbReference type="PANTHER" id="PTHR30006">
    <property type="entry name" value="THIAMINE-BINDING PERIPLASMIC PROTEIN-RELATED"/>
    <property type="match status" value="1"/>
</dbReference>
<organism evidence="3 4">
    <name type="scientific">Ornithinimicrobium ciconiae</name>
    <dbReference type="NCBI Taxonomy" id="2594265"/>
    <lineage>
        <taxon>Bacteria</taxon>
        <taxon>Bacillati</taxon>
        <taxon>Actinomycetota</taxon>
        <taxon>Actinomycetes</taxon>
        <taxon>Micrococcales</taxon>
        <taxon>Ornithinimicrobiaceae</taxon>
        <taxon>Ornithinimicrobium</taxon>
    </lineage>
</organism>
<evidence type="ECO:0000313" key="3">
    <source>
        <dbReference type="EMBL" id="QDO90101.1"/>
    </source>
</evidence>
<dbReference type="CDD" id="cd13545">
    <property type="entry name" value="PBP2_TbpA"/>
    <property type="match status" value="1"/>
</dbReference>
<dbReference type="InterPro" id="IPR005948">
    <property type="entry name" value="ThiB-like"/>
</dbReference>
<dbReference type="PANTHER" id="PTHR30006:SF2">
    <property type="entry name" value="ABC TRANSPORTER SUBSTRATE-BINDING PROTEIN"/>
    <property type="match status" value="1"/>
</dbReference>
<dbReference type="RefSeq" id="WP_143784827.1">
    <property type="nucleotide sequence ID" value="NZ_CP041616.1"/>
</dbReference>
<dbReference type="Gene3D" id="3.40.190.10">
    <property type="entry name" value="Periplasmic binding protein-like II"/>
    <property type="match status" value="2"/>
</dbReference>
<evidence type="ECO:0000313" key="4">
    <source>
        <dbReference type="Proteomes" id="UP000315395"/>
    </source>
</evidence>
<gene>
    <name evidence="3" type="ORF">FNH13_18685</name>
</gene>
<sequence>MPYADPHRPIPTHRHRRAGTALAAGALVTALSGCTLMGGEDEAAESGPNVPESAQDTGGTSPHNGEVVLVTHDSFTLPEEVTAGFTKETGYDLVVQASGDAGSLTNQLVLTKGSPLGDAVFGIDNTFATRAVTEGVLAPYSPADLPAAAAGHALPGDGADYLTPVDYGDVCVNVDDAWFEAEGISPPQTLADLTDPTYRDLFVTPGASSSSPGLAFLLATVGQFGEDGWQDYWQDLIANGASVTSGWSDAYGVDFTFSGGDRPIVLSYASSPPFTIPEEDGEGDGEPTTSALLDTCFRQVEYAGVLEGAANPEGAQALVDYLLSEDVQAAIPDAMYMFPVTDVELPQLWSQWAQVAQDPIEVDPALIEERREEWVREWADIATG</sequence>
<evidence type="ECO:0000256" key="1">
    <source>
        <dbReference type="ARBA" id="ARBA00022729"/>
    </source>
</evidence>
<dbReference type="EMBL" id="CP041616">
    <property type="protein sequence ID" value="QDO90101.1"/>
    <property type="molecule type" value="Genomic_DNA"/>
</dbReference>
<dbReference type="KEGG" id="orz:FNH13_18685"/>
<evidence type="ECO:0000256" key="2">
    <source>
        <dbReference type="SAM" id="MobiDB-lite"/>
    </source>
</evidence>
<name>A0A516GF02_9MICO</name>
<keyword evidence="1" id="KW-0732">Signal</keyword>
<dbReference type="Proteomes" id="UP000315395">
    <property type="component" value="Chromosome"/>
</dbReference>
<accession>A0A516GF02</accession>
<feature type="region of interest" description="Disordered" evidence="2">
    <location>
        <begin position="38"/>
        <end position="63"/>
    </location>
</feature>
<dbReference type="Pfam" id="PF13343">
    <property type="entry name" value="SBP_bac_6"/>
    <property type="match status" value="1"/>
</dbReference>
<dbReference type="SUPFAM" id="SSF53850">
    <property type="entry name" value="Periplasmic binding protein-like II"/>
    <property type="match status" value="1"/>
</dbReference>
<reference evidence="3 4" key="1">
    <citation type="submission" date="2019-07" db="EMBL/GenBank/DDBJ databases">
        <title>complete genome sequencing of Ornithinimicrobium sp. H23M54.</title>
        <authorList>
            <person name="Bae J.-W."/>
            <person name="Lee S.-Y."/>
        </authorList>
    </citation>
    <scope>NUCLEOTIDE SEQUENCE [LARGE SCALE GENOMIC DNA]</scope>
    <source>
        <strain evidence="3 4">H23M54</strain>
    </source>
</reference>
<dbReference type="GO" id="GO:0015888">
    <property type="term" value="P:thiamine transport"/>
    <property type="evidence" value="ECO:0007669"/>
    <property type="project" value="InterPro"/>
</dbReference>
<proteinExistence type="predicted"/>